<dbReference type="AlphaFoldDB" id="A0A5B8XWT9"/>
<feature type="transmembrane region" description="Helical" evidence="1">
    <location>
        <begin position="583"/>
        <end position="600"/>
    </location>
</feature>
<dbReference type="RefSeq" id="WP_146963137.1">
    <property type="nucleotide sequence ID" value="NZ_CP042467.1"/>
</dbReference>
<dbReference type="EMBL" id="CP042467">
    <property type="protein sequence ID" value="QED29904.1"/>
    <property type="molecule type" value="Genomic_DNA"/>
</dbReference>
<dbReference type="SUPFAM" id="SSF48452">
    <property type="entry name" value="TPR-like"/>
    <property type="match status" value="1"/>
</dbReference>
<evidence type="ECO:0000313" key="3">
    <source>
        <dbReference type="Proteomes" id="UP000321595"/>
    </source>
</evidence>
<feature type="transmembrane region" description="Helical" evidence="1">
    <location>
        <begin position="488"/>
        <end position="509"/>
    </location>
</feature>
<accession>A0A5B8XWT9</accession>
<protein>
    <submittedName>
        <fullName evidence="2">Uncharacterized protein</fullName>
    </submittedName>
</protein>
<keyword evidence="1" id="KW-0472">Membrane</keyword>
<feature type="transmembrane region" description="Helical" evidence="1">
    <location>
        <begin position="384"/>
        <end position="402"/>
    </location>
</feature>
<dbReference type="InterPro" id="IPR011990">
    <property type="entry name" value="TPR-like_helical_dom_sf"/>
</dbReference>
<keyword evidence="1" id="KW-0812">Transmembrane</keyword>
<keyword evidence="3" id="KW-1185">Reference proteome</keyword>
<proteinExistence type="predicted"/>
<dbReference type="KEGG" id="bbae:FRD01_22240"/>
<evidence type="ECO:0000256" key="1">
    <source>
        <dbReference type="SAM" id="Phobius"/>
    </source>
</evidence>
<organism evidence="2 3">
    <name type="scientific">Microvenator marinus</name>
    <dbReference type="NCBI Taxonomy" id="2600177"/>
    <lineage>
        <taxon>Bacteria</taxon>
        <taxon>Deltaproteobacteria</taxon>
        <taxon>Bradymonadales</taxon>
        <taxon>Microvenatoraceae</taxon>
        <taxon>Microvenator</taxon>
    </lineage>
</organism>
<dbReference type="Gene3D" id="1.25.40.10">
    <property type="entry name" value="Tetratricopeptide repeat domain"/>
    <property type="match status" value="1"/>
</dbReference>
<evidence type="ECO:0000313" key="2">
    <source>
        <dbReference type="EMBL" id="QED29904.1"/>
    </source>
</evidence>
<dbReference type="Proteomes" id="UP000321595">
    <property type="component" value="Chromosome"/>
</dbReference>
<name>A0A5B8XWT9_9DELT</name>
<sequence>MRLSSLVFWIALLWGLPAFAEVEEVRVNKNLLERIDSASSVTDWQIIHEKDARLVGPIKFGGSDYYANEIWLIRFDPASGVIHERIPMPAPITSLEANADGIQMEIEDGEKPFKMLYRPGQMAPQEAWNHKSISAHVRDARGLHPALAAKPGQKLSDEEHRAAIAAIESRQAQEPNSPFYPFFIAEQLLRLERSNEANDYFQKAVKLDGNHWTTDLQLTGLLDGVRQHDLADTVFERALVKIERQHPVVRSSLSVPYYLTILGVWSFTEVEAFVRDSEVDSVHRTMTRTLTLFPQIERSDVVSQSLATWFEEHGREDLAEIWWGRVERDSSWDLTYGAARRFDRVYVTGIGMGLALVWMAFLIGMRSRQPKSGARIWVPRAHGLDLLAIFLSILLSAWALWYSNVQVEILGYHTDFPFTMQHQSWGAAPVIEHLEGLAPTESQQGLMNHARQIRDSYASGEELVTPMAPMRDWRIVVGSNAWARAHHILYGIPGLFFFPILFLHLGWAVQRRFPSVQGWLSVMTPGSARSLRLVGPFVLGLFIASILHVATPLGELLSSDFYLTTLHHFGLGSLEPTYGTDRPFWMVVGVVSLVVHAATFRKDT</sequence>
<feature type="transmembrane region" description="Helical" evidence="1">
    <location>
        <begin position="345"/>
        <end position="363"/>
    </location>
</feature>
<reference evidence="2 3" key="1">
    <citation type="submission" date="2019-08" db="EMBL/GenBank/DDBJ databases">
        <authorList>
            <person name="Liang Q."/>
        </authorList>
    </citation>
    <scope>NUCLEOTIDE SEQUENCE [LARGE SCALE GENOMIC DNA]</scope>
    <source>
        <strain evidence="2 3">V1718</strain>
    </source>
</reference>
<feature type="transmembrane region" description="Helical" evidence="1">
    <location>
        <begin position="530"/>
        <end position="550"/>
    </location>
</feature>
<gene>
    <name evidence="2" type="ORF">FRD01_22240</name>
</gene>
<keyword evidence="1" id="KW-1133">Transmembrane helix</keyword>